<feature type="transmembrane region" description="Helical" evidence="2">
    <location>
        <begin position="47"/>
        <end position="67"/>
    </location>
</feature>
<evidence type="ECO:0000256" key="1">
    <source>
        <dbReference type="SAM" id="MobiDB-lite"/>
    </source>
</evidence>
<evidence type="ECO:0000313" key="4">
    <source>
        <dbReference type="Proteomes" id="UP000291343"/>
    </source>
</evidence>
<gene>
    <name evidence="3" type="ORF">LSTR_LSTR004462</name>
</gene>
<comment type="caution">
    <text evidence="3">The sequence shown here is derived from an EMBL/GenBank/DDBJ whole genome shotgun (WGS) entry which is preliminary data.</text>
</comment>
<feature type="compositionally biased region" description="Low complexity" evidence="1">
    <location>
        <begin position="8"/>
        <end position="32"/>
    </location>
</feature>
<reference evidence="3 4" key="1">
    <citation type="journal article" date="2017" name="Gigascience">
        <title>Genome sequence of the small brown planthopper, Laodelphax striatellus.</title>
        <authorList>
            <person name="Zhu J."/>
            <person name="Jiang F."/>
            <person name="Wang X."/>
            <person name="Yang P."/>
            <person name="Bao Y."/>
            <person name="Zhao W."/>
            <person name="Wang W."/>
            <person name="Lu H."/>
            <person name="Wang Q."/>
            <person name="Cui N."/>
            <person name="Li J."/>
            <person name="Chen X."/>
            <person name="Luo L."/>
            <person name="Yu J."/>
            <person name="Kang L."/>
            <person name="Cui F."/>
        </authorList>
    </citation>
    <scope>NUCLEOTIDE SEQUENCE [LARGE SCALE GENOMIC DNA]</scope>
    <source>
        <strain evidence="3">Lst14</strain>
    </source>
</reference>
<name>A0A482XEU7_LAOST</name>
<proteinExistence type="predicted"/>
<dbReference type="Proteomes" id="UP000291343">
    <property type="component" value="Unassembled WGS sequence"/>
</dbReference>
<dbReference type="OrthoDB" id="10497576at2759"/>
<keyword evidence="2" id="KW-0812">Transmembrane</keyword>
<dbReference type="EMBL" id="QKKF02011401">
    <property type="protein sequence ID" value="RZF44090.1"/>
    <property type="molecule type" value="Genomic_DNA"/>
</dbReference>
<dbReference type="SMR" id="A0A482XEU7"/>
<keyword evidence="2" id="KW-1133">Transmembrane helix</keyword>
<keyword evidence="4" id="KW-1185">Reference proteome</keyword>
<organism evidence="3 4">
    <name type="scientific">Laodelphax striatellus</name>
    <name type="common">Small brown planthopper</name>
    <name type="synonym">Delphax striatella</name>
    <dbReference type="NCBI Taxonomy" id="195883"/>
    <lineage>
        <taxon>Eukaryota</taxon>
        <taxon>Metazoa</taxon>
        <taxon>Ecdysozoa</taxon>
        <taxon>Arthropoda</taxon>
        <taxon>Hexapoda</taxon>
        <taxon>Insecta</taxon>
        <taxon>Pterygota</taxon>
        <taxon>Neoptera</taxon>
        <taxon>Paraneoptera</taxon>
        <taxon>Hemiptera</taxon>
        <taxon>Auchenorrhyncha</taxon>
        <taxon>Fulgoroidea</taxon>
        <taxon>Delphacidae</taxon>
        <taxon>Criomorphinae</taxon>
        <taxon>Laodelphax</taxon>
    </lineage>
</organism>
<dbReference type="InParanoid" id="A0A482XEU7"/>
<accession>A0A482XEU7</accession>
<sequence length="124" mass="14519">MNLQRNYTVVSSNSKTTSKPTTQTPSSTSVVPDESLNDVNHQYPTNLLALIIVIVVIAVIIAVVLLIRRKMRMDRLRSRLRPVYRFRASEEELLFERNDFLPKQTYFTFENNKDFYKRSYSAKI</sequence>
<evidence type="ECO:0000313" key="3">
    <source>
        <dbReference type="EMBL" id="RZF44090.1"/>
    </source>
</evidence>
<keyword evidence="2" id="KW-0472">Membrane</keyword>
<protein>
    <submittedName>
        <fullName evidence="3">Uncharacterized protein</fullName>
    </submittedName>
</protein>
<feature type="region of interest" description="Disordered" evidence="1">
    <location>
        <begin position="1"/>
        <end position="33"/>
    </location>
</feature>
<dbReference type="AlphaFoldDB" id="A0A482XEU7"/>
<evidence type="ECO:0000256" key="2">
    <source>
        <dbReference type="SAM" id="Phobius"/>
    </source>
</evidence>